<dbReference type="RefSeq" id="WP_074794162.1">
    <property type="nucleotide sequence ID" value="NZ_FOVJ01000001.1"/>
</dbReference>
<organism evidence="1 2">
    <name type="scientific">Nitrosospira briensis</name>
    <dbReference type="NCBI Taxonomy" id="35799"/>
    <lineage>
        <taxon>Bacteria</taxon>
        <taxon>Pseudomonadati</taxon>
        <taxon>Pseudomonadota</taxon>
        <taxon>Betaproteobacteria</taxon>
        <taxon>Nitrosomonadales</taxon>
        <taxon>Nitrosomonadaceae</taxon>
        <taxon>Nitrosospira</taxon>
    </lineage>
</organism>
<gene>
    <name evidence="1" type="ORF">SAMN05216386_0491</name>
</gene>
<sequence>MLAAAIIGVKEVTDALDAKKQAADAAMKNGRYWASKHTTLAEEVNSLPVRPDETQRQAIEREQKEYVQTALGHDAPEQVLPCWSHVPLPTLPQAHSAFRASRISAEIISF</sequence>
<evidence type="ECO:0000313" key="1">
    <source>
        <dbReference type="EMBL" id="SFN32652.1"/>
    </source>
</evidence>
<name>A0A1I4Y3J9_9PROT</name>
<dbReference type="Proteomes" id="UP000183107">
    <property type="component" value="Unassembled WGS sequence"/>
</dbReference>
<proteinExistence type="predicted"/>
<evidence type="ECO:0000313" key="2">
    <source>
        <dbReference type="Proteomes" id="UP000183107"/>
    </source>
</evidence>
<dbReference type="STRING" id="1266925.GCA_000619905_02500"/>
<dbReference type="EMBL" id="FOVJ01000001">
    <property type="protein sequence ID" value="SFN32652.1"/>
    <property type="molecule type" value="Genomic_DNA"/>
</dbReference>
<protein>
    <submittedName>
        <fullName evidence="1">Uncharacterized protein</fullName>
    </submittedName>
</protein>
<dbReference type="AlphaFoldDB" id="A0A1I4Y3J9"/>
<keyword evidence="2" id="KW-1185">Reference proteome</keyword>
<reference evidence="2" key="1">
    <citation type="submission" date="2016-10" db="EMBL/GenBank/DDBJ databases">
        <authorList>
            <person name="Varghese N."/>
        </authorList>
    </citation>
    <scope>NUCLEOTIDE SEQUENCE [LARGE SCALE GENOMIC DNA]</scope>
    <source>
        <strain evidence="2">Nsp8</strain>
    </source>
</reference>
<accession>A0A1I4Y3J9</accession>